<evidence type="ECO:0000256" key="9">
    <source>
        <dbReference type="ARBA" id="ARBA00022833"/>
    </source>
</evidence>
<evidence type="ECO:0000256" key="10">
    <source>
        <dbReference type="ARBA" id="ARBA00022853"/>
    </source>
</evidence>
<evidence type="ECO:0000256" key="3">
    <source>
        <dbReference type="ARBA" id="ARBA00004906"/>
    </source>
</evidence>
<dbReference type="PROSITE" id="PS00518">
    <property type="entry name" value="ZF_RING_1"/>
    <property type="match status" value="1"/>
</dbReference>
<evidence type="ECO:0000256" key="8">
    <source>
        <dbReference type="ARBA" id="ARBA00022786"/>
    </source>
</evidence>
<organism evidence="17 18">
    <name type="scientific">Anaeramoeba flamelloides</name>
    <dbReference type="NCBI Taxonomy" id="1746091"/>
    <lineage>
        <taxon>Eukaryota</taxon>
        <taxon>Metamonada</taxon>
        <taxon>Anaeramoebidae</taxon>
        <taxon>Anaeramoeba</taxon>
    </lineage>
</organism>
<keyword evidence="11 14" id="KW-0175">Coiled coil</keyword>
<dbReference type="PANTHER" id="PTHR23163">
    <property type="entry name" value="RING FINGER PROTEIN-RELATED"/>
    <property type="match status" value="1"/>
</dbReference>
<feature type="domain" description="RING-type" evidence="16">
    <location>
        <begin position="673"/>
        <end position="711"/>
    </location>
</feature>
<evidence type="ECO:0000313" key="17">
    <source>
        <dbReference type="EMBL" id="KAJ6245425.1"/>
    </source>
</evidence>
<dbReference type="PROSITE" id="PS50089">
    <property type="entry name" value="ZF_RING_2"/>
    <property type="match status" value="1"/>
</dbReference>
<comment type="pathway">
    <text evidence="3 14">Protein modification; protein ubiquitination.</text>
</comment>
<keyword evidence="10 14" id="KW-0156">Chromatin regulator</keyword>
<comment type="catalytic activity">
    <reaction evidence="1 14">
        <text>S-ubiquitinyl-[E2 ubiquitin-conjugating enzyme]-L-cysteine + [acceptor protein]-L-lysine = [E2 ubiquitin-conjugating enzyme]-L-cysteine + N(6)-ubiquitinyl-[acceptor protein]-L-lysine.</text>
        <dbReference type="EC" id="2.3.2.27"/>
    </reaction>
</comment>
<evidence type="ECO:0000256" key="14">
    <source>
        <dbReference type="RuleBase" id="RU365038"/>
    </source>
</evidence>
<dbReference type="Proteomes" id="UP001150062">
    <property type="component" value="Unassembled WGS sequence"/>
</dbReference>
<reference evidence="17" key="1">
    <citation type="submission" date="2022-08" db="EMBL/GenBank/DDBJ databases">
        <title>Novel sulfate-reducing endosymbionts in the free-living metamonad Anaeramoeba.</title>
        <authorList>
            <person name="Jerlstrom-Hultqvist J."/>
            <person name="Cepicka I."/>
            <person name="Gallot-Lavallee L."/>
            <person name="Salas-Leiva D."/>
            <person name="Curtis B.A."/>
            <person name="Zahonova K."/>
            <person name="Pipaliya S."/>
            <person name="Dacks J."/>
            <person name="Roger A.J."/>
        </authorList>
    </citation>
    <scope>NUCLEOTIDE SEQUENCE</scope>
    <source>
        <strain evidence="17">Schooner1</strain>
    </source>
</reference>
<dbReference type="InterPro" id="IPR013956">
    <property type="entry name" value="E3_ubiquit_lig_Bre1"/>
</dbReference>
<sequence>MSRKRSKSTIEPTHLKKQRFSKNKETNNEPNLQRLSKVKLASLILTNSKKIGLLKTQKQRLLNQQQKNFKVLGQLNDNWRNLNSNLNEKYNLNKSKITPTRSKPLDMQQLFKSVFSKKISFHNQYPNLIKRIEKKTYRHYSEKQPNSNSQRLLKIQLSRKWLEIIRKKKRNYDNLIYEKGGNLIACGKLKLLKQEKEISNVKQMIDETYLISQYRRNTLRKIIKENEQLDEKLKKTQQKYNYPTEQILTTRPFFQQLIINLSTQNFEISDFARIRSLLIFERNSYRKKLENYKEQNVHFITVERDYLTKEINLLEQLTVEEEHKVRNLKHNFLEGTNISEFNIQYPIINKSIDETFEQSKQQILKMKNFFEQVIKLHNKTNNIQHDHLLQYFELIKLFLGSNFESTSINQDITIDNSKLENQLNTKFKLLNDTNYFSDAKKIFNSLIMNFKKLKNYNAKIKSHNFEIESFQNEIISISESIEQIDKGTMKFKQLLIDKIKKLISLLLNRIKNDEIMELLRRENQALIEKHKVYIKLTQDLNSFQTSTFQKWNVLEKIRQKISEMVILSQTQLNKTNQISEKMKIEQKQINGNLAIEIKGYEINLETYLLKINKLHEYQYQSQMLTEQKEIFEKRIKILQQNQQQQKIHQKRKQETDLMIRKNQLNYFVQSLTCSVCNINLKEEVLNNCGHSFCHNCIEKRLNNSKNCYTCNSKFSKKDVFPVFFA</sequence>
<dbReference type="Gene3D" id="3.30.40.10">
    <property type="entry name" value="Zinc/RING finger domain, C3HC4 (zinc finger)"/>
    <property type="match status" value="1"/>
</dbReference>
<evidence type="ECO:0000256" key="2">
    <source>
        <dbReference type="ARBA" id="ARBA00004123"/>
    </source>
</evidence>
<dbReference type="SMART" id="SM00184">
    <property type="entry name" value="RING"/>
    <property type="match status" value="1"/>
</dbReference>
<evidence type="ECO:0000256" key="13">
    <source>
        <dbReference type="PROSITE-ProRule" id="PRU00175"/>
    </source>
</evidence>
<keyword evidence="18" id="KW-1185">Reference proteome</keyword>
<dbReference type="InterPro" id="IPR013083">
    <property type="entry name" value="Znf_RING/FYVE/PHD"/>
</dbReference>
<dbReference type="SUPFAM" id="SSF57850">
    <property type="entry name" value="RING/U-box"/>
    <property type="match status" value="1"/>
</dbReference>
<evidence type="ECO:0000256" key="12">
    <source>
        <dbReference type="ARBA" id="ARBA00023242"/>
    </source>
</evidence>
<gene>
    <name evidence="17" type="ORF">M0813_20379</name>
</gene>
<keyword evidence="7 13" id="KW-0863">Zinc-finger</keyword>
<dbReference type="PANTHER" id="PTHR23163:SF0">
    <property type="entry name" value="E3 UBIQUITIN-PROTEIN LIGASE BRE1"/>
    <property type="match status" value="1"/>
</dbReference>
<evidence type="ECO:0000256" key="7">
    <source>
        <dbReference type="ARBA" id="ARBA00022771"/>
    </source>
</evidence>
<accession>A0ABQ8YLR8</accession>
<dbReference type="InterPro" id="IPR001841">
    <property type="entry name" value="Znf_RING"/>
</dbReference>
<name>A0ABQ8YLR8_9EUKA</name>
<comment type="similarity">
    <text evidence="4 14">Belongs to the BRE1 family.</text>
</comment>
<evidence type="ECO:0000313" key="18">
    <source>
        <dbReference type="Proteomes" id="UP001150062"/>
    </source>
</evidence>
<feature type="region of interest" description="Disordered" evidence="15">
    <location>
        <begin position="1"/>
        <end position="29"/>
    </location>
</feature>
<dbReference type="InterPro" id="IPR017907">
    <property type="entry name" value="Znf_RING_CS"/>
</dbReference>
<dbReference type="Pfam" id="PF00097">
    <property type="entry name" value="zf-C3HC4"/>
    <property type="match status" value="1"/>
</dbReference>
<keyword evidence="12 14" id="KW-0539">Nucleus</keyword>
<protein>
    <recommendedName>
        <fullName evidence="14">E3 ubiquitin protein ligase</fullName>
        <ecNumber evidence="14">2.3.2.27</ecNumber>
    </recommendedName>
</protein>
<comment type="subcellular location">
    <subcellularLocation>
        <location evidence="2 14">Nucleus</location>
    </subcellularLocation>
</comment>
<keyword evidence="5 14" id="KW-0808">Transferase</keyword>
<dbReference type="InterPro" id="IPR018957">
    <property type="entry name" value="Znf_C3HC4_RING-type"/>
</dbReference>
<keyword evidence="8 14" id="KW-0833">Ubl conjugation pathway</keyword>
<proteinExistence type="inferred from homology"/>
<dbReference type="EMBL" id="JAOAOG010000145">
    <property type="protein sequence ID" value="KAJ6245425.1"/>
    <property type="molecule type" value="Genomic_DNA"/>
</dbReference>
<evidence type="ECO:0000256" key="6">
    <source>
        <dbReference type="ARBA" id="ARBA00022723"/>
    </source>
</evidence>
<comment type="caution">
    <text evidence="17">The sequence shown here is derived from an EMBL/GenBank/DDBJ whole genome shotgun (WGS) entry which is preliminary data.</text>
</comment>
<evidence type="ECO:0000256" key="11">
    <source>
        <dbReference type="ARBA" id="ARBA00023054"/>
    </source>
</evidence>
<evidence type="ECO:0000259" key="16">
    <source>
        <dbReference type="PROSITE" id="PS50089"/>
    </source>
</evidence>
<keyword evidence="9 14" id="KW-0862">Zinc</keyword>
<evidence type="ECO:0000256" key="4">
    <source>
        <dbReference type="ARBA" id="ARBA00005555"/>
    </source>
</evidence>
<evidence type="ECO:0000256" key="1">
    <source>
        <dbReference type="ARBA" id="ARBA00000900"/>
    </source>
</evidence>
<evidence type="ECO:0000256" key="5">
    <source>
        <dbReference type="ARBA" id="ARBA00022679"/>
    </source>
</evidence>
<keyword evidence="6 14" id="KW-0479">Metal-binding</keyword>
<evidence type="ECO:0000256" key="15">
    <source>
        <dbReference type="SAM" id="MobiDB-lite"/>
    </source>
</evidence>
<dbReference type="EC" id="2.3.2.27" evidence="14"/>